<proteinExistence type="predicted"/>
<gene>
    <name evidence="1" type="ORF">OXX778_LOCUS18078</name>
</gene>
<sequence>MLAIVFYHQRVLMFCELDLESQIKRILSKFKFNDLEDSWRLRDQSEICDIYDDGIKLNDKSSMSLWPVILSINELPIEKRFCIENSLIAVLSHGTPDLDIVLKKLRKQLEKLEYGVVLNKNSLCSFYFCLRCIQPGPTFKTKNGHYHIFPLIRNNPFGPVRTKQNYSDDLTQVESSCEIVNGIKNKSQLTELEGS</sequence>
<evidence type="ECO:0000313" key="1">
    <source>
        <dbReference type="EMBL" id="CAF1035302.1"/>
    </source>
</evidence>
<name>A0A814JA29_9BILA</name>
<comment type="caution">
    <text evidence="1">The sequence shown here is derived from an EMBL/GenBank/DDBJ whole genome shotgun (WGS) entry which is preliminary data.</text>
</comment>
<dbReference type="AlphaFoldDB" id="A0A814JA29"/>
<accession>A0A814JA29</accession>
<dbReference type="OrthoDB" id="10010998at2759"/>
<keyword evidence="2" id="KW-1185">Reference proteome</keyword>
<reference evidence="1" key="1">
    <citation type="submission" date="2021-02" db="EMBL/GenBank/DDBJ databases">
        <authorList>
            <person name="Nowell W R."/>
        </authorList>
    </citation>
    <scope>NUCLEOTIDE SEQUENCE</scope>
    <source>
        <strain evidence="1">Ploen Becks lab</strain>
    </source>
</reference>
<organism evidence="1 2">
    <name type="scientific">Brachionus calyciflorus</name>
    <dbReference type="NCBI Taxonomy" id="104777"/>
    <lineage>
        <taxon>Eukaryota</taxon>
        <taxon>Metazoa</taxon>
        <taxon>Spiralia</taxon>
        <taxon>Gnathifera</taxon>
        <taxon>Rotifera</taxon>
        <taxon>Eurotatoria</taxon>
        <taxon>Monogononta</taxon>
        <taxon>Pseudotrocha</taxon>
        <taxon>Ploima</taxon>
        <taxon>Brachionidae</taxon>
        <taxon>Brachionus</taxon>
    </lineage>
</organism>
<dbReference type="EMBL" id="CAJNOC010004850">
    <property type="protein sequence ID" value="CAF1035302.1"/>
    <property type="molecule type" value="Genomic_DNA"/>
</dbReference>
<dbReference type="Proteomes" id="UP000663879">
    <property type="component" value="Unassembled WGS sequence"/>
</dbReference>
<evidence type="ECO:0000313" key="2">
    <source>
        <dbReference type="Proteomes" id="UP000663879"/>
    </source>
</evidence>
<protein>
    <submittedName>
        <fullName evidence="1">Uncharacterized protein</fullName>
    </submittedName>
</protein>